<dbReference type="GeneID" id="121223398"/>
<evidence type="ECO:0000256" key="1">
    <source>
        <dbReference type="SAM" id="MobiDB-lite"/>
    </source>
</evidence>
<dbReference type="Proteomes" id="UP000818029">
    <property type="component" value="Chromosome D11"/>
</dbReference>
<proteinExistence type="predicted"/>
<feature type="transmembrane region" description="Helical" evidence="2">
    <location>
        <begin position="240"/>
        <end position="261"/>
    </location>
</feature>
<keyword evidence="2" id="KW-0472">Membrane</keyword>
<feature type="region of interest" description="Disordered" evidence="1">
    <location>
        <begin position="202"/>
        <end position="230"/>
    </location>
</feature>
<keyword evidence="2" id="KW-0812">Transmembrane</keyword>
<sequence>MLAALLSEFEGVVSSASLSTTPLPFQRLMDVLIEYENRHVPSDQEAVYSANLVEDSSVSVTDGATRGGRSAVYGRGKNFRPRLQCQICSRFGHVAQRCYYRYHRDEVTPMQFLVPLSRESGDRGWSSTSNTRPRFSNLGQGLSQYNAESGQNHYGYGQNSFSLGQNYCADGFNNICGQYAGPIGGGPRLGVENHASRPHTFGPNGGGVRPNFENHGYRPQTSGPNGGGPNGGFNSNFGQLMALGRMMVLGCLLLTLFRIMYSLIRLHHMFRGGLSRELVFSLLQIRALDFLG</sequence>
<evidence type="ECO:0000313" key="3">
    <source>
        <dbReference type="Proteomes" id="UP000818029"/>
    </source>
</evidence>
<protein>
    <submittedName>
        <fullName evidence="4">Uncharacterized protein</fullName>
    </submittedName>
</protein>
<accession>A0ABM3B110</accession>
<dbReference type="RefSeq" id="XP_040960734.1">
    <property type="nucleotide sequence ID" value="XM_041104800.1"/>
</dbReference>
<keyword evidence="2" id="KW-1133">Transmembrane helix</keyword>
<organism evidence="3 4">
    <name type="scientific">Gossypium hirsutum</name>
    <name type="common">Upland cotton</name>
    <name type="synonym">Gossypium mexicanum</name>
    <dbReference type="NCBI Taxonomy" id="3635"/>
    <lineage>
        <taxon>Eukaryota</taxon>
        <taxon>Viridiplantae</taxon>
        <taxon>Streptophyta</taxon>
        <taxon>Embryophyta</taxon>
        <taxon>Tracheophyta</taxon>
        <taxon>Spermatophyta</taxon>
        <taxon>Magnoliopsida</taxon>
        <taxon>eudicotyledons</taxon>
        <taxon>Gunneridae</taxon>
        <taxon>Pentapetalae</taxon>
        <taxon>rosids</taxon>
        <taxon>malvids</taxon>
        <taxon>Malvales</taxon>
        <taxon>Malvaceae</taxon>
        <taxon>Malvoideae</taxon>
        <taxon>Gossypium</taxon>
    </lineage>
</organism>
<name>A0ABM3B110_GOSHI</name>
<reference evidence="3" key="1">
    <citation type="journal article" date="2020" name="Nat. Genet.">
        <title>Genomic diversifications of five Gossypium allopolyploid species and their impact on cotton improvement.</title>
        <authorList>
            <person name="Chen Z.J."/>
            <person name="Sreedasyam A."/>
            <person name="Ando A."/>
            <person name="Song Q."/>
            <person name="De Santiago L.M."/>
            <person name="Hulse-Kemp A.M."/>
            <person name="Ding M."/>
            <person name="Ye W."/>
            <person name="Kirkbride R.C."/>
            <person name="Jenkins J."/>
            <person name="Plott C."/>
            <person name="Lovell J."/>
            <person name="Lin Y.M."/>
            <person name="Vaughn R."/>
            <person name="Liu B."/>
            <person name="Simpson S."/>
            <person name="Scheffler B.E."/>
            <person name="Wen L."/>
            <person name="Saski C.A."/>
            <person name="Grover C.E."/>
            <person name="Hu G."/>
            <person name="Conover J.L."/>
            <person name="Carlson J.W."/>
            <person name="Shu S."/>
            <person name="Boston L.B."/>
            <person name="Williams M."/>
            <person name="Peterson D.G."/>
            <person name="McGee K."/>
            <person name="Jones D.C."/>
            <person name="Wendel J.F."/>
            <person name="Stelly D.M."/>
            <person name="Grimwood J."/>
            <person name="Schmutz J."/>
        </authorList>
    </citation>
    <scope>NUCLEOTIDE SEQUENCE [LARGE SCALE GENOMIC DNA]</scope>
    <source>
        <strain evidence="3">cv. TM-1</strain>
    </source>
</reference>
<keyword evidence="3" id="KW-1185">Reference proteome</keyword>
<evidence type="ECO:0000313" key="4">
    <source>
        <dbReference type="RefSeq" id="XP_040960734.1"/>
    </source>
</evidence>
<reference evidence="4" key="2">
    <citation type="submission" date="2025-08" db="UniProtKB">
        <authorList>
            <consortium name="RefSeq"/>
        </authorList>
    </citation>
    <scope>IDENTIFICATION</scope>
</reference>
<evidence type="ECO:0000256" key="2">
    <source>
        <dbReference type="SAM" id="Phobius"/>
    </source>
</evidence>
<gene>
    <name evidence="4" type="primary">LOC121223398</name>
</gene>